<protein>
    <submittedName>
        <fullName evidence="4">Uncharacterized protein</fullName>
    </submittedName>
</protein>
<reference evidence="4" key="1">
    <citation type="submission" date="2019-09" db="EMBL/GenBank/DDBJ databases">
        <title>Draft genome information of white flower Hibiscus syriacus.</title>
        <authorList>
            <person name="Kim Y.-M."/>
        </authorList>
    </citation>
    <scope>NUCLEOTIDE SEQUENCE [LARGE SCALE GENOMIC DNA]</scope>
    <source>
        <strain evidence="4">YM2019G1</strain>
    </source>
</reference>
<name>A0A6A2ZDC0_HIBSY</name>
<evidence type="ECO:0000256" key="1">
    <source>
        <dbReference type="ARBA" id="ARBA00004370"/>
    </source>
</evidence>
<dbReference type="GO" id="GO:0016020">
    <property type="term" value="C:membrane"/>
    <property type="evidence" value="ECO:0007669"/>
    <property type="project" value="UniProtKB-SubCell"/>
</dbReference>
<evidence type="ECO:0000256" key="3">
    <source>
        <dbReference type="ARBA" id="ARBA00023136"/>
    </source>
</evidence>
<keyword evidence="5" id="KW-1185">Reference proteome</keyword>
<dbReference type="InterPro" id="IPR023395">
    <property type="entry name" value="MCP_dom_sf"/>
</dbReference>
<comment type="subcellular location">
    <subcellularLocation>
        <location evidence="1">Membrane</location>
    </subcellularLocation>
</comment>
<evidence type="ECO:0000313" key="4">
    <source>
        <dbReference type="EMBL" id="KAE8689490.1"/>
    </source>
</evidence>
<evidence type="ECO:0000313" key="5">
    <source>
        <dbReference type="Proteomes" id="UP000436088"/>
    </source>
</evidence>
<gene>
    <name evidence="4" type="ORF">F3Y22_tig00110937pilonHSYRG00117</name>
</gene>
<keyword evidence="3" id="KW-0472">Membrane</keyword>
<comment type="caution">
    <text evidence="4">The sequence shown here is derived from an EMBL/GenBank/DDBJ whole genome shotgun (WGS) entry which is preliminary data.</text>
</comment>
<proteinExistence type="predicted"/>
<evidence type="ECO:0000256" key="2">
    <source>
        <dbReference type="ARBA" id="ARBA00022692"/>
    </source>
</evidence>
<dbReference type="SUPFAM" id="SSF103506">
    <property type="entry name" value="Mitochondrial carrier"/>
    <property type="match status" value="1"/>
</dbReference>
<sequence>MSRTTKKAIEQLVQGRELMNQLPDRLSNSVGDESGLGFFGFLSLSFYNAFVSSKTVIPEMGLFKEGWKWLEYQKHVYSKAKTAVSWCRDKIGLLMERHWPMVCSGCVGFCKFSRFKSSSIGDVVEKIERKDNYMGLMRGWIPRMLFHAPAAAICCCMSNNKSYEEVLLPTEDGKAMQACHRPN</sequence>
<dbReference type="Proteomes" id="UP000436088">
    <property type="component" value="Unassembled WGS sequence"/>
</dbReference>
<dbReference type="AlphaFoldDB" id="A0A6A2ZDC0"/>
<keyword evidence="2" id="KW-0812">Transmembrane</keyword>
<organism evidence="4 5">
    <name type="scientific">Hibiscus syriacus</name>
    <name type="common">Rose of Sharon</name>
    <dbReference type="NCBI Taxonomy" id="106335"/>
    <lineage>
        <taxon>Eukaryota</taxon>
        <taxon>Viridiplantae</taxon>
        <taxon>Streptophyta</taxon>
        <taxon>Embryophyta</taxon>
        <taxon>Tracheophyta</taxon>
        <taxon>Spermatophyta</taxon>
        <taxon>Magnoliopsida</taxon>
        <taxon>eudicotyledons</taxon>
        <taxon>Gunneridae</taxon>
        <taxon>Pentapetalae</taxon>
        <taxon>rosids</taxon>
        <taxon>malvids</taxon>
        <taxon>Malvales</taxon>
        <taxon>Malvaceae</taxon>
        <taxon>Malvoideae</taxon>
        <taxon>Hibiscus</taxon>
    </lineage>
</organism>
<dbReference type="EMBL" id="VEPZ02001171">
    <property type="protein sequence ID" value="KAE8689490.1"/>
    <property type="molecule type" value="Genomic_DNA"/>
</dbReference>
<accession>A0A6A2ZDC0</accession>